<feature type="transmembrane region" description="Helical" evidence="5">
    <location>
        <begin position="103"/>
        <end position="119"/>
    </location>
</feature>
<dbReference type="Pfam" id="PF13564">
    <property type="entry name" value="DoxX_2"/>
    <property type="match status" value="1"/>
</dbReference>
<evidence type="ECO:0000256" key="2">
    <source>
        <dbReference type="ARBA" id="ARBA00022692"/>
    </source>
</evidence>
<dbReference type="GO" id="GO:0016020">
    <property type="term" value="C:membrane"/>
    <property type="evidence" value="ECO:0007669"/>
    <property type="project" value="UniProtKB-SubCell"/>
</dbReference>
<evidence type="ECO:0000313" key="7">
    <source>
        <dbReference type="Proteomes" id="UP000184221"/>
    </source>
</evidence>
<keyword evidence="3 5" id="KW-1133">Transmembrane helix</keyword>
<evidence type="ECO:0000256" key="3">
    <source>
        <dbReference type="ARBA" id="ARBA00022989"/>
    </source>
</evidence>
<accession>A0A1M5S6C3</accession>
<evidence type="ECO:0000256" key="5">
    <source>
        <dbReference type="SAM" id="Phobius"/>
    </source>
</evidence>
<dbReference type="STRING" id="996342.SAMN05443551_2015"/>
<feature type="transmembrane region" description="Helical" evidence="5">
    <location>
        <begin position="16"/>
        <end position="35"/>
    </location>
</feature>
<reference evidence="6 7" key="1">
    <citation type="submission" date="2016-11" db="EMBL/GenBank/DDBJ databases">
        <authorList>
            <person name="Jaros S."/>
            <person name="Januszkiewicz K."/>
            <person name="Wedrychowicz H."/>
        </authorList>
    </citation>
    <scope>NUCLEOTIDE SEQUENCE [LARGE SCALE GENOMIC DNA]</scope>
    <source>
        <strain evidence="6 7">DSM 29431</strain>
    </source>
</reference>
<keyword evidence="4 5" id="KW-0472">Membrane</keyword>
<sequence length="125" mass="13267">MTAYSEPKTNQKWKTYAAWVAQMLLAVGFAVVGGQKLVSADSMAALFAQLSDGSWFMYLTGTLEVLAAGLLLFPATAFFGALIAGCVLFGALITHLFFIGGSIVPALVLLLLTAAVLVLRRPQKI</sequence>
<proteinExistence type="predicted"/>
<evidence type="ECO:0000256" key="1">
    <source>
        <dbReference type="ARBA" id="ARBA00004141"/>
    </source>
</evidence>
<protein>
    <submittedName>
        <fullName evidence="6">DoxX-like family protein</fullName>
    </submittedName>
</protein>
<dbReference type="RefSeq" id="WP_072777326.1">
    <property type="nucleotide sequence ID" value="NZ_FQXC01000002.1"/>
</dbReference>
<gene>
    <name evidence="6" type="ORF">SAMN05443551_2015</name>
</gene>
<comment type="subcellular location">
    <subcellularLocation>
        <location evidence="1">Membrane</location>
        <topology evidence="1">Multi-pass membrane protein</topology>
    </subcellularLocation>
</comment>
<name>A0A1M5S6C3_9RHOB</name>
<evidence type="ECO:0000313" key="6">
    <source>
        <dbReference type="EMBL" id="SHH33828.1"/>
    </source>
</evidence>
<dbReference type="AlphaFoldDB" id="A0A1M5S6C3"/>
<dbReference type="OrthoDB" id="3576439at2"/>
<evidence type="ECO:0000256" key="4">
    <source>
        <dbReference type="ARBA" id="ARBA00023136"/>
    </source>
</evidence>
<keyword evidence="2 5" id="KW-0812">Transmembrane</keyword>
<dbReference type="Proteomes" id="UP000184221">
    <property type="component" value="Unassembled WGS sequence"/>
</dbReference>
<dbReference type="InterPro" id="IPR032808">
    <property type="entry name" value="DoxX"/>
</dbReference>
<keyword evidence="7" id="KW-1185">Reference proteome</keyword>
<organism evidence="6 7">
    <name type="scientific">Marivita hallyeonensis</name>
    <dbReference type="NCBI Taxonomy" id="996342"/>
    <lineage>
        <taxon>Bacteria</taxon>
        <taxon>Pseudomonadati</taxon>
        <taxon>Pseudomonadota</taxon>
        <taxon>Alphaproteobacteria</taxon>
        <taxon>Rhodobacterales</taxon>
        <taxon>Roseobacteraceae</taxon>
        <taxon>Marivita</taxon>
    </lineage>
</organism>
<dbReference type="EMBL" id="FQXC01000002">
    <property type="protein sequence ID" value="SHH33828.1"/>
    <property type="molecule type" value="Genomic_DNA"/>
</dbReference>